<dbReference type="SUPFAM" id="SSF53474">
    <property type="entry name" value="alpha/beta-Hydrolases"/>
    <property type="match status" value="1"/>
</dbReference>
<dbReference type="PANTHER" id="PTHR10824">
    <property type="entry name" value="ACYL-COENZYME A THIOESTERASE-RELATED"/>
    <property type="match status" value="1"/>
</dbReference>
<feature type="domain" description="BAAT/Acyl-CoA thioester hydrolase C-terminal" evidence="4">
    <location>
        <begin position="236"/>
        <end position="453"/>
    </location>
</feature>
<feature type="domain" description="Acyl-CoA thioester hydrolase/bile acid-CoA amino acid N-acetyltransferase" evidence="3">
    <location>
        <begin position="25"/>
        <end position="163"/>
    </location>
</feature>
<accession>A0A6F9D6N2</accession>
<name>A0A6F9D6N2_9ASCI</name>
<evidence type="ECO:0000313" key="5">
    <source>
        <dbReference type="EMBL" id="CAB3225043.1"/>
    </source>
</evidence>
<dbReference type="GO" id="GO:0047617">
    <property type="term" value="F:fatty acyl-CoA hydrolase activity"/>
    <property type="evidence" value="ECO:0007669"/>
    <property type="project" value="TreeGrafter"/>
</dbReference>
<gene>
    <name evidence="5" type="primary">Baat-002</name>
</gene>
<keyword evidence="5" id="KW-0808">Transferase</keyword>
<dbReference type="GO" id="GO:0006631">
    <property type="term" value="P:fatty acid metabolic process"/>
    <property type="evidence" value="ECO:0007669"/>
    <property type="project" value="TreeGrafter"/>
</dbReference>
<evidence type="ECO:0000256" key="2">
    <source>
        <dbReference type="PIRSR" id="PIRSR016521-1"/>
    </source>
</evidence>
<dbReference type="InterPro" id="IPR016662">
    <property type="entry name" value="Acyl-CoA_thioEstase_long-chain"/>
</dbReference>
<dbReference type="Gene3D" id="2.60.40.2240">
    <property type="entry name" value="Acyl-CoA thioester hydrolase/BAAT N-terminal domain"/>
    <property type="match status" value="1"/>
</dbReference>
<dbReference type="InterPro" id="IPR042490">
    <property type="entry name" value="Thio_Ohase/BAAT_N"/>
</dbReference>
<dbReference type="GO" id="GO:0016746">
    <property type="term" value="F:acyltransferase activity"/>
    <property type="evidence" value="ECO:0007669"/>
    <property type="project" value="UniProtKB-KW"/>
</dbReference>
<feature type="active site" description="Charge relay system" evidence="2">
    <location>
        <position position="366"/>
    </location>
</feature>
<dbReference type="Pfam" id="PF08840">
    <property type="entry name" value="BAAT_C"/>
    <property type="match status" value="1"/>
</dbReference>
<dbReference type="InterPro" id="IPR006862">
    <property type="entry name" value="Thio_Ohase/aa_AcTrfase"/>
</dbReference>
<evidence type="ECO:0000259" key="4">
    <source>
        <dbReference type="Pfam" id="PF08840"/>
    </source>
</evidence>
<reference evidence="5" key="1">
    <citation type="submission" date="2020-04" db="EMBL/GenBank/DDBJ databases">
        <authorList>
            <person name="Neveu A P."/>
        </authorList>
    </citation>
    <scope>NUCLEOTIDE SEQUENCE</scope>
    <source>
        <tissue evidence="5">Whole embryo</tissue>
    </source>
</reference>
<keyword evidence="5" id="KW-0012">Acyltransferase</keyword>
<dbReference type="AlphaFoldDB" id="A0A6F9D6N2"/>
<protein>
    <submittedName>
        <fullName evidence="5">Bile acid-CoA:amino acid N-acyltransferase</fullName>
    </submittedName>
</protein>
<evidence type="ECO:0000259" key="3">
    <source>
        <dbReference type="Pfam" id="PF04775"/>
    </source>
</evidence>
<feature type="active site" description="Charge relay system" evidence="2">
    <location>
        <position position="265"/>
    </location>
</feature>
<proteinExistence type="evidence at transcript level"/>
<dbReference type="EMBL" id="LR783252">
    <property type="protein sequence ID" value="CAB3225043.1"/>
    <property type="molecule type" value="mRNA"/>
</dbReference>
<evidence type="ECO:0000256" key="1">
    <source>
        <dbReference type="ARBA" id="ARBA00006538"/>
    </source>
</evidence>
<dbReference type="Pfam" id="PF04775">
    <property type="entry name" value="Bile_Hydr_Trans"/>
    <property type="match status" value="1"/>
</dbReference>
<dbReference type="PIRSF" id="PIRSF016521">
    <property type="entry name" value="Acyl-CoA_hydro"/>
    <property type="match status" value="1"/>
</dbReference>
<dbReference type="PANTHER" id="PTHR10824:SF4">
    <property type="entry name" value="ACYL-COENZYME A THIOESTERASE 1-LIKE"/>
    <property type="match status" value="1"/>
</dbReference>
<organism evidence="5">
    <name type="scientific">Phallusia mammillata</name>
    <dbReference type="NCBI Taxonomy" id="59560"/>
    <lineage>
        <taxon>Eukaryota</taxon>
        <taxon>Metazoa</taxon>
        <taxon>Chordata</taxon>
        <taxon>Tunicata</taxon>
        <taxon>Ascidiacea</taxon>
        <taxon>Phlebobranchia</taxon>
        <taxon>Ascidiidae</taxon>
        <taxon>Phallusia</taxon>
    </lineage>
</organism>
<feature type="active site" description="Charge relay system" evidence="2">
    <location>
        <position position="400"/>
    </location>
</feature>
<dbReference type="GO" id="GO:0006637">
    <property type="term" value="P:acyl-CoA metabolic process"/>
    <property type="evidence" value="ECO:0007669"/>
    <property type="project" value="InterPro"/>
</dbReference>
<dbReference type="InterPro" id="IPR014940">
    <property type="entry name" value="BAAT_C"/>
</dbReference>
<comment type="similarity">
    <text evidence="1">Belongs to the C/M/P thioester hydrolase family.</text>
</comment>
<sequence length="459" mass="51460">MLNLHLAMEKHNPKILCSQIDSMSDDPVLIKIEGLHPEKTYTLHSFAKPSSDLFECVVNYKADSQGVIDLDKSEATNGNYTGVEPMGIFWSMKPSPTNKNKYPRFAKLDVTTPLEVTLCIYDCEITFEQFQTMRTEKTLDKHKVASTVINRWYMKPGTKRIKLSVKKHGVCGTLFIPSGKGPFPAVITMFGSHPGTMEYKASLLASHGFAALALAYFGAPGLPKLFLSVTEEWTLKLEYFENAVKYLLNHEKVDAPSGVGVMVLSFSGFIGFAMATFIPEVKCLILQNAVTHPAYVNLTYKGMTFAPENWEMSEDFEPNSDSSVLRGLCQFFKSSYSLTAPGPEDLAMKFYDRKDVAYMFIASLDDENTPSEHYANRTQKLLQLAKHPNYVILRYPGAGHLLEPPYIVHHRSSVLKGTVGVESLLCWGGVALPHCKAQEDAWKKQIQFLRNNLVHCVKM</sequence>
<dbReference type="Gene3D" id="3.40.50.1820">
    <property type="entry name" value="alpha/beta hydrolase"/>
    <property type="match status" value="1"/>
</dbReference>
<dbReference type="InterPro" id="IPR029058">
    <property type="entry name" value="AB_hydrolase_fold"/>
</dbReference>